<dbReference type="EMBL" id="MU863881">
    <property type="protein sequence ID" value="KAK4204624.1"/>
    <property type="molecule type" value="Genomic_DNA"/>
</dbReference>
<evidence type="ECO:0000313" key="2">
    <source>
        <dbReference type="EMBL" id="KAK4204624.1"/>
    </source>
</evidence>
<feature type="region of interest" description="Disordered" evidence="1">
    <location>
        <begin position="238"/>
        <end position="300"/>
    </location>
</feature>
<dbReference type="AlphaFoldDB" id="A0AAN7AZF2"/>
<dbReference type="Proteomes" id="UP001303160">
    <property type="component" value="Unassembled WGS sequence"/>
</dbReference>
<sequence length="361" mass="41097">MEKCIDNFIPPYLISFPTGKISLCYVGPKAEWQPRDRTALLRRGSSGHLSIYCDLEKDHSHVILALCFQEDDLPSLHRQVYYHYLDSDDTIIVNGELVEIAFQNMPQEQDGSDNYKSRIAWLVQFNKRHLDTVRTILTQVRPLTANMPKISSLCKEDRELLYYDLRATLMPQPIPRRLGAVGKWQNRIPAGCPQFPSPISNTYNLVSHHVGRSMPEEDEDEEPMGSTTPIAIKVREKERERNMNGHASPPPPSPPRNKNNVPAPRHEDEGFHETIDSIPQTWDTPKFEPPTPTPARVRGPTNVDAFVSPVGNPGKMALRNKGHLAATEGKNERRVSIQGTWNNKPVTMEFDTRYVIFPLDF</sequence>
<reference evidence="2" key="1">
    <citation type="journal article" date="2023" name="Mol. Phylogenet. Evol.">
        <title>Genome-scale phylogeny and comparative genomics of the fungal order Sordariales.</title>
        <authorList>
            <person name="Hensen N."/>
            <person name="Bonometti L."/>
            <person name="Westerberg I."/>
            <person name="Brannstrom I.O."/>
            <person name="Guillou S."/>
            <person name="Cros-Aarteil S."/>
            <person name="Calhoun S."/>
            <person name="Haridas S."/>
            <person name="Kuo A."/>
            <person name="Mondo S."/>
            <person name="Pangilinan J."/>
            <person name="Riley R."/>
            <person name="LaButti K."/>
            <person name="Andreopoulos B."/>
            <person name="Lipzen A."/>
            <person name="Chen C."/>
            <person name="Yan M."/>
            <person name="Daum C."/>
            <person name="Ng V."/>
            <person name="Clum A."/>
            <person name="Steindorff A."/>
            <person name="Ohm R.A."/>
            <person name="Martin F."/>
            <person name="Silar P."/>
            <person name="Natvig D.O."/>
            <person name="Lalanne C."/>
            <person name="Gautier V."/>
            <person name="Ament-Velasquez S.L."/>
            <person name="Kruys A."/>
            <person name="Hutchinson M.I."/>
            <person name="Powell A.J."/>
            <person name="Barry K."/>
            <person name="Miller A.N."/>
            <person name="Grigoriev I.V."/>
            <person name="Debuchy R."/>
            <person name="Gladieux P."/>
            <person name="Hiltunen Thoren M."/>
            <person name="Johannesson H."/>
        </authorList>
    </citation>
    <scope>NUCLEOTIDE SEQUENCE</scope>
    <source>
        <strain evidence="2">CBS 315.58</strain>
    </source>
</reference>
<keyword evidence="3" id="KW-1185">Reference proteome</keyword>
<evidence type="ECO:0000256" key="1">
    <source>
        <dbReference type="SAM" id="MobiDB-lite"/>
    </source>
</evidence>
<feature type="compositionally biased region" description="Basic and acidic residues" evidence="1">
    <location>
        <begin position="264"/>
        <end position="275"/>
    </location>
</feature>
<comment type="caution">
    <text evidence="2">The sequence shown here is derived from an EMBL/GenBank/DDBJ whole genome shotgun (WGS) entry which is preliminary data.</text>
</comment>
<proteinExistence type="predicted"/>
<evidence type="ECO:0000313" key="3">
    <source>
        <dbReference type="Proteomes" id="UP001303160"/>
    </source>
</evidence>
<reference evidence="2" key="2">
    <citation type="submission" date="2023-05" db="EMBL/GenBank/DDBJ databases">
        <authorList>
            <consortium name="Lawrence Berkeley National Laboratory"/>
            <person name="Steindorff A."/>
            <person name="Hensen N."/>
            <person name="Bonometti L."/>
            <person name="Westerberg I."/>
            <person name="Brannstrom I.O."/>
            <person name="Guillou S."/>
            <person name="Cros-Aarteil S."/>
            <person name="Calhoun S."/>
            <person name="Haridas S."/>
            <person name="Kuo A."/>
            <person name="Mondo S."/>
            <person name="Pangilinan J."/>
            <person name="Riley R."/>
            <person name="Labutti K."/>
            <person name="Andreopoulos B."/>
            <person name="Lipzen A."/>
            <person name="Chen C."/>
            <person name="Yanf M."/>
            <person name="Daum C."/>
            <person name="Ng V."/>
            <person name="Clum A."/>
            <person name="Ohm R."/>
            <person name="Martin F."/>
            <person name="Silar P."/>
            <person name="Natvig D."/>
            <person name="Lalanne C."/>
            <person name="Gautier V."/>
            <person name="Ament-Velasquez S.L."/>
            <person name="Kruys A."/>
            <person name="Hutchinson M.I."/>
            <person name="Powell A.J."/>
            <person name="Barry K."/>
            <person name="Miller A.N."/>
            <person name="Grigoriev I.V."/>
            <person name="Debuchy R."/>
            <person name="Gladieux P."/>
            <person name="Thoren M.H."/>
            <person name="Johannesson H."/>
        </authorList>
    </citation>
    <scope>NUCLEOTIDE SEQUENCE</scope>
    <source>
        <strain evidence="2">CBS 315.58</strain>
    </source>
</reference>
<name>A0AAN7AZF2_9PEZI</name>
<accession>A0AAN7AZF2</accession>
<gene>
    <name evidence="2" type="ORF">QBC40DRAFT_164522</name>
</gene>
<protein>
    <submittedName>
        <fullName evidence="2">Uncharacterized protein</fullName>
    </submittedName>
</protein>
<organism evidence="2 3">
    <name type="scientific">Triangularia verruculosa</name>
    <dbReference type="NCBI Taxonomy" id="2587418"/>
    <lineage>
        <taxon>Eukaryota</taxon>
        <taxon>Fungi</taxon>
        <taxon>Dikarya</taxon>
        <taxon>Ascomycota</taxon>
        <taxon>Pezizomycotina</taxon>
        <taxon>Sordariomycetes</taxon>
        <taxon>Sordariomycetidae</taxon>
        <taxon>Sordariales</taxon>
        <taxon>Podosporaceae</taxon>
        <taxon>Triangularia</taxon>
    </lineage>
</organism>